<reference evidence="2" key="1">
    <citation type="submission" date="2018-05" db="EMBL/GenBank/DDBJ databases">
        <authorList>
            <person name="Lanie J.A."/>
            <person name="Ng W.-L."/>
            <person name="Kazmierczak K.M."/>
            <person name="Andrzejewski T.M."/>
            <person name="Davidsen T.M."/>
            <person name="Wayne K.J."/>
            <person name="Tettelin H."/>
            <person name="Glass J.I."/>
            <person name="Rusch D."/>
            <person name="Podicherti R."/>
            <person name="Tsui H.-C.T."/>
            <person name="Winkler M.E."/>
        </authorList>
    </citation>
    <scope>NUCLEOTIDE SEQUENCE</scope>
</reference>
<dbReference type="EMBL" id="UINC01200769">
    <property type="protein sequence ID" value="SVE19804.1"/>
    <property type="molecule type" value="Genomic_DNA"/>
</dbReference>
<accession>A0A383BIQ6</accession>
<dbReference type="SMART" id="SM01120">
    <property type="entry name" value="Dak2"/>
    <property type="match status" value="1"/>
</dbReference>
<dbReference type="GO" id="GO:0006071">
    <property type="term" value="P:glycerol metabolic process"/>
    <property type="evidence" value="ECO:0007669"/>
    <property type="project" value="InterPro"/>
</dbReference>
<dbReference type="PANTHER" id="PTHR33434:SF4">
    <property type="entry name" value="PHOSPHATASE PROTEIN"/>
    <property type="match status" value="1"/>
</dbReference>
<gene>
    <name evidence="2" type="ORF">METZ01_LOCUS472658</name>
</gene>
<dbReference type="PANTHER" id="PTHR33434">
    <property type="entry name" value="DEGV DOMAIN-CONTAINING PROTEIN DR_1986-RELATED"/>
    <property type="match status" value="1"/>
</dbReference>
<feature type="domain" description="DhaL" evidence="1">
    <location>
        <begin position="25"/>
        <end position="132"/>
    </location>
</feature>
<protein>
    <recommendedName>
        <fullName evidence="1">DhaL domain-containing protein</fullName>
    </recommendedName>
</protein>
<dbReference type="Pfam" id="PF02734">
    <property type="entry name" value="Dak2"/>
    <property type="match status" value="1"/>
</dbReference>
<evidence type="ECO:0000313" key="2">
    <source>
        <dbReference type="EMBL" id="SVE19804.1"/>
    </source>
</evidence>
<name>A0A383BIQ6_9ZZZZ</name>
<feature type="non-terminal residue" evidence="2">
    <location>
        <position position="132"/>
    </location>
</feature>
<dbReference type="Gene3D" id="1.25.40.340">
    <property type="match status" value="1"/>
</dbReference>
<proteinExistence type="predicted"/>
<organism evidence="2">
    <name type="scientific">marine metagenome</name>
    <dbReference type="NCBI Taxonomy" id="408172"/>
    <lineage>
        <taxon>unclassified sequences</taxon>
        <taxon>metagenomes</taxon>
        <taxon>ecological metagenomes</taxon>
    </lineage>
</organism>
<dbReference type="InterPro" id="IPR004007">
    <property type="entry name" value="DhaL_dom"/>
</dbReference>
<evidence type="ECO:0000259" key="1">
    <source>
        <dbReference type="PROSITE" id="PS51480"/>
    </source>
</evidence>
<dbReference type="GO" id="GO:0004371">
    <property type="term" value="F:glycerone kinase activity"/>
    <property type="evidence" value="ECO:0007669"/>
    <property type="project" value="InterPro"/>
</dbReference>
<dbReference type="SUPFAM" id="SSF101473">
    <property type="entry name" value="DhaL-like"/>
    <property type="match status" value="1"/>
</dbReference>
<dbReference type="AlphaFoldDB" id="A0A383BIQ6"/>
<dbReference type="PROSITE" id="PS51480">
    <property type="entry name" value="DHAL"/>
    <property type="match status" value="1"/>
</dbReference>
<sequence>MLPYDDNLNNHIDMGKQIKNILNGTSLVEMFSVALSKLEDNFEAVNSLNVFPVPDGDTGTNMVLTLKHVVEVAENNKVKSAGESAKILSKAALNGARGNSGVILYSFIKGFSLGIAESNELDDSLFVKSLEQ</sequence>
<dbReference type="InterPro" id="IPR036117">
    <property type="entry name" value="DhaL_dom_sf"/>
</dbReference>
<dbReference type="InterPro" id="IPR050270">
    <property type="entry name" value="DegV_domain_contain"/>
</dbReference>